<proteinExistence type="predicted"/>
<gene>
    <name evidence="2" type="ORF">RhiirA1_484322</name>
</gene>
<reference evidence="2 3" key="2">
    <citation type="submission" date="2017-10" db="EMBL/GenBank/DDBJ databases">
        <title>Genome analyses suggest a sexual origin of heterokaryosis in a supposedly ancient asexual fungus.</title>
        <authorList>
            <person name="Corradi N."/>
            <person name="Sedzielewska K."/>
            <person name="Noel J."/>
            <person name="Charron P."/>
            <person name="Farinelli L."/>
            <person name="Marton T."/>
            <person name="Kruger M."/>
            <person name="Pelin A."/>
            <person name="Brachmann A."/>
            <person name="Corradi N."/>
        </authorList>
    </citation>
    <scope>NUCLEOTIDE SEQUENCE [LARGE SCALE GENOMIC DNA]</scope>
    <source>
        <strain evidence="2 3">A1</strain>
    </source>
</reference>
<evidence type="ECO:0000313" key="3">
    <source>
        <dbReference type="Proteomes" id="UP000232688"/>
    </source>
</evidence>
<dbReference type="VEuPathDB" id="FungiDB:FUN_024969"/>
<dbReference type="Proteomes" id="UP000232688">
    <property type="component" value="Unassembled WGS sequence"/>
</dbReference>
<dbReference type="EMBL" id="LLXH01008144">
    <property type="protein sequence ID" value="PKC51193.1"/>
    <property type="molecule type" value="Genomic_DNA"/>
</dbReference>
<evidence type="ECO:0000256" key="1">
    <source>
        <dbReference type="ARBA" id="ARBA00022723"/>
    </source>
</evidence>
<dbReference type="PROSITE" id="PS00202">
    <property type="entry name" value="RUBREDOXIN"/>
    <property type="match status" value="1"/>
</dbReference>
<organism evidence="2 3">
    <name type="scientific">Rhizophagus irregularis</name>
    <dbReference type="NCBI Taxonomy" id="588596"/>
    <lineage>
        <taxon>Eukaryota</taxon>
        <taxon>Fungi</taxon>
        <taxon>Fungi incertae sedis</taxon>
        <taxon>Mucoromycota</taxon>
        <taxon>Glomeromycotina</taxon>
        <taxon>Glomeromycetes</taxon>
        <taxon>Glomerales</taxon>
        <taxon>Glomeraceae</taxon>
        <taxon>Rhizophagus</taxon>
    </lineage>
</organism>
<protein>
    <submittedName>
        <fullName evidence="2">Uncharacterized protein</fullName>
    </submittedName>
</protein>
<evidence type="ECO:0000313" key="2">
    <source>
        <dbReference type="EMBL" id="PKC51193.1"/>
    </source>
</evidence>
<dbReference type="VEuPathDB" id="FungiDB:RhiirA1_484322"/>
<dbReference type="AlphaFoldDB" id="A0A2N0QJH6"/>
<accession>A0A2N0QJH6</accession>
<reference evidence="2 3" key="1">
    <citation type="submission" date="2017-10" db="EMBL/GenBank/DDBJ databases">
        <title>Extensive intraspecific genome diversity in a model arbuscular mycorrhizal fungus.</title>
        <authorList>
            <person name="Chen E.C.H."/>
            <person name="Morin E."/>
            <person name="Baudet D."/>
            <person name="Noel J."/>
            <person name="Ndikumana S."/>
            <person name="Charron P."/>
            <person name="St-Onge C."/>
            <person name="Giorgi J."/>
            <person name="Grigoriev I.V."/>
            <person name="Roux C."/>
            <person name="Martin F.M."/>
            <person name="Corradi N."/>
        </authorList>
    </citation>
    <scope>NUCLEOTIDE SEQUENCE [LARGE SCALE GENOMIC DNA]</scope>
    <source>
        <strain evidence="2 3">A1</strain>
    </source>
</reference>
<comment type="caution">
    <text evidence="2">The sequence shown here is derived from an EMBL/GenBank/DDBJ whole genome shotgun (WGS) entry which is preliminary data.</text>
</comment>
<sequence>MKAQKVHLLIEEIPTIEQMKKSLLDLYDGWMCPICGLYDETFNHVWTCSGHYDIINNIRDKTINHLLTWILEYNDNIQDFNALMALDIWDISYDPNVFTFIDLIKGIIDVLVQMRQFIFNEIFEEIWIPRCSHLKEFERSMGLTKKKKLEFKSVRSLPSNNSSNNNIIHYDSLDSVRNYIYFGKNIIEFYTNLTS</sequence>
<dbReference type="GO" id="GO:0046872">
    <property type="term" value="F:metal ion binding"/>
    <property type="evidence" value="ECO:0007669"/>
    <property type="project" value="UniProtKB-KW"/>
</dbReference>
<keyword evidence="1" id="KW-0479">Metal-binding</keyword>
<name>A0A2N0QJH6_9GLOM</name>
<dbReference type="InterPro" id="IPR018527">
    <property type="entry name" value="Rubredoxin_Fe_BS"/>
</dbReference>